<dbReference type="InterPro" id="IPR011611">
    <property type="entry name" value="PfkB_dom"/>
</dbReference>
<protein>
    <recommendedName>
        <fullName evidence="3 12">Ribokinase</fullName>
        <shortName evidence="12">RK</shortName>
        <ecNumber evidence="2 12">2.7.1.15</ecNumber>
    </recommendedName>
</protein>
<keyword evidence="9 12" id="KW-0460">Magnesium</keyword>
<organism evidence="14 15">
    <name type="scientific">Ascodesmis nigricans</name>
    <dbReference type="NCBI Taxonomy" id="341454"/>
    <lineage>
        <taxon>Eukaryota</taxon>
        <taxon>Fungi</taxon>
        <taxon>Dikarya</taxon>
        <taxon>Ascomycota</taxon>
        <taxon>Pezizomycotina</taxon>
        <taxon>Pezizomycetes</taxon>
        <taxon>Pezizales</taxon>
        <taxon>Ascodesmidaceae</taxon>
        <taxon>Ascodesmis</taxon>
    </lineage>
</organism>
<dbReference type="STRING" id="341454.A0A4S2N887"/>
<keyword evidence="10 12" id="KW-0630">Potassium</keyword>
<dbReference type="SUPFAM" id="SSF53613">
    <property type="entry name" value="Ribokinase-like"/>
    <property type="match status" value="1"/>
</dbReference>
<comment type="subcellular location">
    <subcellularLocation>
        <location evidence="12">Cytoplasm</location>
    </subcellularLocation>
    <subcellularLocation>
        <location evidence="12">Nucleus</location>
    </subcellularLocation>
</comment>
<comment type="catalytic activity">
    <reaction evidence="12">
        <text>D-ribose + ATP = D-ribose 5-phosphate + ADP + H(+)</text>
        <dbReference type="Rhea" id="RHEA:13697"/>
        <dbReference type="ChEBI" id="CHEBI:15378"/>
        <dbReference type="ChEBI" id="CHEBI:30616"/>
        <dbReference type="ChEBI" id="CHEBI:47013"/>
        <dbReference type="ChEBI" id="CHEBI:78346"/>
        <dbReference type="ChEBI" id="CHEBI:456216"/>
        <dbReference type="EC" id="2.7.1.15"/>
    </reaction>
</comment>
<evidence type="ECO:0000256" key="12">
    <source>
        <dbReference type="HAMAP-Rule" id="MF_03215"/>
    </source>
</evidence>
<evidence type="ECO:0000313" key="14">
    <source>
        <dbReference type="EMBL" id="TGZ85550.1"/>
    </source>
</evidence>
<feature type="binding site" evidence="12">
    <location>
        <position position="297"/>
    </location>
    <ligand>
        <name>K(+)</name>
        <dbReference type="ChEBI" id="CHEBI:29103"/>
    </ligand>
</feature>
<comment type="similarity">
    <text evidence="12">Belongs to the carbohydrate kinase PfkB family. Ribokinase subfamily.</text>
</comment>
<dbReference type="AlphaFoldDB" id="A0A4S2N887"/>
<evidence type="ECO:0000256" key="6">
    <source>
        <dbReference type="ARBA" id="ARBA00022741"/>
    </source>
</evidence>
<evidence type="ECO:0000256" key="1">
    <source>
        <dbReference type="ARBA" id="ARBA00005380"/>
    </source>
</evidence>
<dbReference type="Proteomes" id="UP000298138">
    <property type="component" value="Unassembled WGS sequence"/>
</dbReference>
<dbReference type="FunCoup" id="A0A4S2N887">
    <property type="interactions" value="1053"/>
</dbReference>
<proteinExistence type="inferred from homology"/>
<comment type="cofactor">
    <cofactor evidence="12">
        <name>Mg(2+)</name>
        <dbReference type="ChEBI" id="CHEBI:18420"/>
    </cofactor>
    <text evidence="12">Requires a divalent cation, most likely magnesium in vivo, as an electrophilic catalyst to aid phosphoryl group transfer. It is the chelate of the metal and the nucleotide that is the actual substrate.</text>
</comment>
<dbReference type="EC" id="2.7.1.15" evidence="2 12"/>
<dbReference type="PANTHER" id="PTHR10584">
    <property type="entry name" value="SUGAR KINASE"/>
    <property type="match status" value="1"/>
</dbReference>
<dbReference type="GO" id="GO:0004747">
    <property type="term" value="F:ribokinase activity"/>
    <property type="evidence" value="ECO:0007669"/>
    <property type="project" value="UniProtKB-UniRule"/>
</dbReference>
<dbReference type="PRINTS" id="PR00990">
    <property type="entry name" value="RIBOKINASE"/>
</dbReference>
<feature type="binding site" evidence="12">
    <location>
        <position position="194"/>
    </location>
    <ligand>
        <name>ATP</name>
        <dbReference type="ChEBI" id="CHEBI:30616"/>
    </ligand>
</feature>
<gene>
    <name evidence="14" type="ORF">EX30DRAFT_337894</name>
</gene>
<feature type="binding site" evidence="12">
    <location>
        <position position="150"/>
    </location>
    <ligand>
        <name>substrate</name>
    </ligand>
</feature>
<comment type="similarity">
    <text evidence="1">Belongs to the carbohydrate kinase pfkB family.</text>
</comment>
<keyword evidence="8 12" id="KW-0067">ATP-binding</keyword>
<dbReference type="InterPro" id="IPR029056">
    <property type="entry name" value="Ribokinase-like"/>
</dbReference>
<feature type="binding site" evidence="12">
    <location>
        <position position="263"/>
    </location>
    <ligand>
        <name>K(+)</name>
        <dbReference type="ChEBI" id="CHEBI:29103"/>
    </ligand>
</feature>
<reference evidence="14 15" key="1">
    <citation type="submission" date="2019-04" db="EMBL/GenBank/DDBJ databases">
        <title>Comparative genomics and transcriptomics to analyze fruiting body development in filamentous ascomycetes.</title>
        <authorList>
            <consortium name="DOE Joint Genome Institute"/>
            <person name="Lutkenhaus R."/>
            <person name="Traeger S."/>
            <person name="Breuer J."/>
            <person name="Kuo A."/>
            <person name="Lipzen A."/>
            <person name="Pangilinan J."/>
            <person name="Dilworth D."/>
            <person name="Sandor L."/>
            <person name="Poggeler S."/>
            <person name="Barry K."/>
            <person name="Grigoriev I.V."/>
            <person name="Nowrousian M."/>
        </authorList>
    </citation>
    <scope>NUCLEOTIDE SEQUENCE [LARGE SCALE GENOMIC DNA]</scope>
    <source>
        <strain evidence="14 15">CBS 389.68</strain>
    </source>
</reference>
<evidence type="ECO:0000256" key="3">
    <source>
        <dbReference type="ARBA" id="ARBA00016943"/>
    </source>
</evidence>
<dbReference type="GO" id="GO:0046872">
    <property type="term" value="F:metal ion binding"/>
    <property type="evidence" value="ECO:0007669"/>
    <property type="project" value="UniProtKB-KW"/>
</dbReference>
<feature type="active site" description="Proton acceptor" evidence="12">
    <location>
        <position position="267"/>
    </location>
</feature>
<dbReference type="CDD" id="cd01174">
    <property type="entry name" value="ribokinase"/>
    <property type="match status" value="1"/>
</dbReference>
<evidence type="ECO:0000256" key="7">
    <source>
        <dbReference type="ARBA" id="ARBA00022777"/>
    </source>
</evidence>
<dbReference type="HAMAP" id="MF_01987">
    <property type="entry name" value="Ribokinase"/>
    <property type="match status" value="1"/>
</dbReference>
<sequence>MPQILTLGSLNADLVSTTSRLPSAGETLSSTSFHTIPGGKGLNQCIATQRLSRNSPSSPSPSSITTAMIGNVGNDEFGPMLLTTLTSNGIDARGITTRPGESSGVAVIIVEEDTGMNRILVNAGANGSVEWEQGWFSKNPECKMLVAQLECPLPTVLQAIDEAVSAGVRVVFNPAPAQTLPVDVYGKVEYLIVNETEAAILTEREVAVLDDNAGIESTGRRLRDMGARNVVITLGGRGCWWVSENGEEAFQTAEKVGKVVDTTGAGDTWVGAFAVAIMEGKRMEDAVQWAGRAAGVAVTKAGAVAGIPWRGEVEKA</sequence>
<feature type="binding site" evidence="12">
    <location>
        <position position="300"/>
    </location>
    <ligand>
        <name>K(+)</name>
        <dbReference type="ChEBI" id="CHEBI:29103"/>
    </ligand>
</feature>
<keyword evidence="12" id="KW-0539">Nucleus</keyword>
<dbReference type="OrthoDB" id="415590at2759"/>
<evidence type="ECO:0000256" key="4">
    <source>
        <dbReference type="ARBA" id="ARBA00022679"/>
    </source>
</evidence>
<comment type="function">
    <text evidence="12">Catalyzes the phosphorylation of ribose at O-5 in a reaction requiring ATP and magnesium. The resulting D-ribose-5-phosphate can then be used either for sythesis of nucleotides, histidine, and tryptophan, or as a component of the pentose phosphate pathway.</text>
</comment>
<keyword evidence="15" id="KW-1185">Reference proteome</keyword>
<feature type="binding site" evidence="12">
    <location>
        <position position="267"/>
    </location>
    <ligand>
        <name>substrate</name>
    </ligand>
</feature>
<dbReference type="GO" id="GO:0019303">
    <property type="term" value="P:D-ribose catabolic process"/>
    <property type="evidence" value="ECO:0007669"/>
    <property type="project" value="UniProtKB-UniRule"/>
</dbReference>
<comment type="pathway">
    <text evidence="12">Carbohydrate metabolism; D-ribose degradation; D-ribose 5-phosphate from beta-D-ribopyranose: step 2/2.</text>
</comment>
<feature type="binding site" evidence="12">
    <location>
        <begin position="266"/>
        <end position="267"/>
    </location>
    <ligand>
        <name>ATP</name>
        <dbReference type="ChEBI" id="CHEBI:30616"/>
    </ligand>
</feature>
<dbReference type="Pfam" id="PF00294">
    <property type="entry name" value="PfkB"/>
    <property type="match status" value="1"/>
</dbReference>
<comment type="subunit">
    <text evidence="12">Homodimer.</text>
</comment>
<feature type="domain" description="Carbohydrate kinase PfkB" evidence="13">
    <location>
        <begin position="1"/>
        <end position="309"/>
    </location>
</feature>
<keyword evidence="4 12" id="KW-0808">Transferase</keyword>
<evidence type="ECO:0000259" key="13">
    <source>
        <dbReference type="Pfam" id="PF00294"/>
    </source>
</evidence>
<dbReference type="PROSITE" id="PS00584">
    <property type="entry name" value="PFKB_KINASES_2"/>
    <property type="match status" value="1"/>
</dbReference>
<dbReference type="GO" id="GO:0005524">
    <property type="term" value="F:ATP binding"/>
    <property type="evidence" value="ECO:0007669"/>
    <property type="project" value="UniProtKB-UniRule"/>
</dbReference>
<feature type="binding site" evidence="12">
    <location>
        <position position="302"/>
    </location>
    <ligand>
        <name>K(+)</name>
        <dbReference type="ChEBI" id="CHEBI:29103"/>
    </ligand>
</feature>
<keyword evidence="6 12" id="KW-0547">Nucleotide-binding</keyword>
<dbReference type="Gene3D" id="3.40.1190.20">
    <property type="match status" value="1"/>
</dbReference>
<feature type="binding site" evidence="12">
    <location>
        <begin position="233"/>
        <end position="238"/>
    </location>
    <ligand>
        <name>ATP</name>
        <dbReference type="ChEBI" id="CHEBI:30616"/>
    </ligand>
</feature>
<name>A0A4S2N887_9PEZI</name>
<dbReference type="GO" id="GO:0005737">
    <property type="term" value="C:cytoplasm"/>
    <property type="evidence" value="ECO:0007669"/>
    <property type="project" value="UniProtKB-SubCell"/>
</dbReference>
<keyword evidence="12" id="KW-0963">Cytoplasm</keyword>
<keyword evidence="7 12" id="KW-0418">Kinase</keyword>
<dbReference type="GO" id="GO:0005634">
    <property type="term" value="C:nucleus"/>
    <property type="evidence" value="ECO:0007669"/>
    <property type="project" value="UniProtKB-SubCell"/>
</dbReference>
<dbReference type="InterPro" id="IPR011877">
    <property type="entry name" value="Ribokinase"/>
</dbReference>
<keyword evidence="11 12" id="KW-0119">Carbohydrate metabolism</keyword>
<dbReference type="InParanoid" id="A0A4S2N887"/>
<dbReference type="PANTHER" id="PTHR10584:SF166">
    <property type="entry name" value="RIBOKINASE"/>
    <property type="match status" value="1"/>
</dbReference>
<comment type="activity regulation">
    <text evidence="12">Activated by a monovalent cation that binds near, but not in, the active site. The most likely occupant of the site in vivo is potassium. Ion binding induces a conformational change that may alter substrate affinity.</text>
</comment>
<dbReference type="InterPro" id="IPR002173">
    <property type="entry name" value="Carboh/pur_kinase_PfkB_CS"/>
</dbReference>
<dbReference type="EMBL" id="ML220112">
    <property type="protein sequence ID" value="TGZ85550.1"/>
    <property type="molecule type" value="Genomic_DNA"/>
</dbReference>
<evidence type="ECO:0000256" key="5">
    <source>
        <dbReference type="ARBA" id="ARBA00022723"/>
    </source>
</evidence>
<evidence type="ECO:0000313" key="15">
    <source>
        <dbReference type="Proteomes" id="UP000298138"/>
    </source>
</evidence>
<dbReference type="InterPro" id="IPR002139">
    <property type="entry name" value="Ribo/fructo_kinase"/>
</dbReference>
<evidence type="ECO:0000256" key="2">
    <source>
        <dbReference type="ARBA" id="ARBA00012035"/>
    </source>
</evidence>
<evidence type="ECO:0000256" key="8">
    <source>
        <dbReference type="ARBA" id="ARBA00022840"/>
    </source>
</evidence>
<dbReference type="UniPathway" id="UPA00916">
    <property type="reaction ID" value="UER00889"/>
</dbReference>
<feature type="binding site" evidence="12">
    <location>
        <begin position="39"/>
        <end position="43"/>
    </location>
    <ligand>
        <name>substrate</name>
    </ligand>
</feature>
<accession>A0A4S2N887</accession>
<keyword evidence="5 12" id="KW-0479">Metal-binding</keyword>
<evidence type="ECO:0000256" key="11">
    <source>
        <dbReference type="ARBA" id="ARBA00023277"/>
    </source>
</evidence>
<feature type="binding site" evidence="12">
    <location>
        <position position="261"/>
    </location>
    <ligand>
        <name>K(+)</name>
        <dbReference type="ChEBI" id="CHEBI:29103"/>
    </ligand>
</feature>
<evidence type="ECO:0000256" key="10">
    <source>
        <dbReference type="ARBA" id="ARBA00022958"/>
    </source>
</evidence>
<evidence type="ECO:0000256" key="9">
    <source>
        <dbReference type="ARBA" id="ARBA00022842"/>
    </source>
</evidence>
<comment type="caution">
    <text evidence="12">Lacks conserved residue(s) required for the propagation of feature annotation.</text>
</comment>
<feature type="binding site" evidence="12">
    <location>
        <begin position="11"/>
        <end position="13"/>
    </location>
    <ligand>
        <name>substrate</name>
    </ligand>
</feature>